<sequence>MIADSDIISAVNAQTGAAGEVLRFVHAHPELGHEEHVSSAHIAERLARGGFQVERGVGGMATAFRATLTGARPGRSVGIVVLYDAVPAVRANGSIEAVHSCGHGPISGGTTAAALALAGLRDRLAGKIVLFGCPADEIHAPGTVARGGGKALSAAAGLWDGIDAALYAHPEFINTVSKSSLWMRRDQATVSGLRSLRKGVVTEPMAALRRLTAVLDQVEPDRVIAEDVHFHGDIEEGAGLVLTATFLIFADDEAGLAKAAQPLRHALTGARWSEGRVVCGVRPDDRVTAAVAQAFAAAGRDFVKDPPPLPFATDFGNISQRVPAALIGIGRPGGWAFHTDEGARQFAGPDGEEEALGIARVLALAAARLSEPK</sequence>
<dbReference type="KEGG" id="htq:FRZ44_33640"/>
<dbReference type="EMBL" id="CP042906">
    <property type="protein sequence ID" value="QEX18060.1"/>
    <property type="molecule type" value="Genomic_DNA"/>
</dbReference>
<dbReference type="GO" id="GO:0071713">
    <property type="term" value="F:para-aminobenzoyl-glutamate hydrolase activity"/>
    <property type="evidence" value="ECO:0007669"/>
    <property type="project" value="TreeGrafter"/>
</dbReference>
<reference evidence="2 3" key="1">
    <citation type="submission" date="2019-08" db="EMBL/GenBank/DDBJ databases">
        <title>Hyperibacter terrae gen. nov., sp. nov. and Hyperibacter viscosus sp. nov., two new members in the family Rhodospirillaceae isolated from the rhizosphere of Hypericum perforatum.</title>
        <authorList>
            <person name="Noviana Z."/>
        </authorList>
    </citation>
    <scope>NUCLEOTIDE SEQUENCE [LARGE SCALE GENOMIC DNA]</scope>
    <source>
        <strain evidence="2 3">R5913</strain>
    </source>
</reference>
<dbReference type="Gene3D" id="3.40.630.10">
    <property type="entry name" value="Zn peptidases"/>
    <property type="match status" value="2"/>
</dbReference>
<dbReference type="OrthoDB" id="9781032at2"/>
<dbReference type="GO" id="GO:0016805">
    <property type="term" value="F:dipeptidase activity"/>
    <property type="evidence" value="ECO:0007669"/>
    <property type="project" value="TreeGrafter"/>
</dbReference>
<dbReference type="Pfam" id="PF01546">
    <property type="entry name" value="Peptidase_M20"/>
    <property type="match status" value="1"/>
</dbReference>
<dbReference type="GO" id="GO:0005737">
    <property type="term" value="C:cytoplasm"/>
    <property type="evidence" value="ECO:0007669"/>
    <property type="project" value="TreeGrafter"/>
</dbReference>
<keyword evidence="1 2" id="KW-0378">Hydrolase</keyword>
<gene>
    <name evidence="2" type="ORF">FRZ44_33640</name>
</gene>
<evidence type="ECO:0000256" key="1">
    <source>
        <dbReference type="ARBA" id="ARBA00022801"/>
    </source>
</evidence>
<dbReference type="Gene3D" id="3.30.70.360">
    <property type="match status" value="1"/>
</dbReference>
<dbReference type="Proteomes" id="UP000326202">
    <property type="component" value="Chromosome"/>
</dbReference>
<dbReference type="AlphaFoldDB" id="A0A5J6MPS8"/>
<accession>A0A5J6MPS8</accession>
<dbReference type="RefSeq" id="WP_151178256.1">
    <property type="nucleotide sequence ID" value="NZ_CP042906.1"/>
</dbReference>
<dbReference type="GO" id="GO:0046657">
    <property type="term" value="P:folic acid catabolic process"/>
    <property type="evidence" value="ECO:0007669"/>
    <property type="project" value="TreeGrafter"/>
</dbReference>
<dbReference type="PANTHER" id="PTHR30575">
    <property type="entry name" value="PEPTIDASE M20"/>
    <property type="match status" value="1"/>
</dbReference>
<evidence type="ECO:0000313" key="3">
    <source>
        <dbReference type="Proteomes" id="UP000326202"/>
    </source>
</evidence>
<dbReference type="InterPro" id="IPR002933">
    <property type="entry name" value="Peptidase_M20"/>
</dbReference>
<keyword evidence="3" id="KW-1185">Reference proteome</keyword>
<evidence type="ECO:0000313" key="2">
    <source>
        <dbReference type="EMBL" id="QEX18060.1"/>
    </source>
</evidence>
<proteinExistence type="predicted"/>
<name>A0A5J6MPS8_9PROT</name>
<dbReference type="InterPro" id="IPR052030">
    <property type="entry name" value="Peptidase_M20/M20A_hydrolases"/>
</dbReference>
<organism evidence="2 3">
    <name type="scientific">Hypericibacter terrae</name>
    <dbReference type="NCBI Taxonomy" id="2602015"/>
    <lineage>
        <taxon>Bacteria</taxon>
        <taxon>Pseudomonadati</taxon>
        <taxon>Pseudomonadota</taxon>
        <taxon>Alphaproteobacteria</taxon>
        <taxon>Rhodospirillales</taxon>
        <taxon>Dongiaceae</taxon>
        <taxon>Hypericibacter</taxon>
    </lineage>
</organism>
<dbReference type="PANTHER" id="PTHR30575:SF0">
    <property type="entry name" value="XAA-ARG DIPEPTIDASE"/>
    <property type="match status" value="1"/>
</dbReference>
<protein>
    <submittedName>
        <fullName evidence="2">Amidohydrolase</fullName>
    </submittedName>
</protein>
<dbReference type="SUPFAM" id="SSF53187">
    <property type="entry name" value="Zn-dependent exopeptidases"/>
    <property type="match status" value="1"/>
</dbReference>